<protein>
    <submittedName>
        <fullName evidence="1">Uncharacterized protein</fullName>
    </submittedName>
</protein>
<proteinExistence type="predicted"/>
<comment type="caution">
    <text evidence="1">The sequence shown here is derived from an EMBL/GenBank/DDBJ whole genome shotgun (WGS) entry which is preliminary data.</text>
</comment>
<dbReference type="Proteomes" id="UP000664620">
    <property type="component" value="Unassembled WGS sequence"/>
</dbReference>
<organism evidence="1 2">
    <name type="scientific">Klebsiella pneumoniae</name>
    <dbReference type="NCBI Taxonomy" id="573"/>
    <lineage>
        <taxon>Bacteria</taxon>
        <taxon>Pseudomonadati</taxon>
        <taxon>Pseudomonadota</taxon>
        <taxon>Gammaproteobacteria</taxon>
        <taxon>Enterobacterales</taxon>
        <taxon>Enterobacteriaceae</taxon>
        <taxon>Klebsiella/Raoultella group</taxon>
        <taxon>Klebsiella</taxon>
        <taxon>Klebsiella pneumoniae complex</taxon>
    </lineage>
</organism>
<name>A0A939NNN2_KLEPN</name>
<evidence type="ECO:0000313" key="1">
    <source>
        <dbReference type="EMBL" id="MBO2029091.1"/>
    </source>
</evidence>
<reference evidence="1" key="1">
    <citation type="submission" date="2021-03" db="EMBL/GenBank/DDBJ databases">
        <title>Molecular epidemiology and mechanisms of colistin and carbapenem resistance in Enterobacteriaceae from clinical isolates, the environment and porcine samples in Pretoria, South Africa.</title>
        <authorList>
            <person name="Bogoshi D."/>
            <person name="Mbelle N.M."/>
            <person name="Naidoo V."/>
            <person name="Osei Sekyere J."/>
        </authorList>
    </citation>
    <scope>NUCLEOTIDE SEQUENCE</scope>
    <source>
        <strain evidence="1">C034</strain>
    </source>
</reference>
<accession>A0A939NNN2</accession>
<dbReference type="AlphaFoldDB" id="A0A939NNN2"/>
<gene>
    <name evidence="1" type="ORF">J4734_04795</name>
</gene>
<sequence>MPSSIPPGIDGCTYQYLFNLLDFRQQIPCDNIHSLYSEASQRTFGLLQQLISKDK</sequence>
<dbReference type="EMBL" id="JAGETO010000013">
    <property type="protein sequence ID" value="MBO2029091.1"/>
    <property type="molecule type" value="Genomic_DNA"/>
</dbReference>
<evidence type="ECO:0000313" key="2">
    <source>
        <dbReference type="Proteomes" id="UP000664620"/>
    </source>
</evidence>